<dbReference type="RefSeq" id="WP_206087343.1">
    <property type="nucleotide sequence ID" value="NZ_CP065053.1"/>
</dbReference>
<evidence type="ECO:0000256" key="1">
    <source>
        <dbReference type="SAM" id="MobiDB-lite"/>
    </source>
</evidence>
<keyword evidence="3" id="KW-1185">Reference proteome</keyword>
<name>A0AA48W9Z2_9BURK</name>
<accession>A0AA48W9Z2</accession>
<evidence type="ECO:0000313" key="2">
    <source>
        <dbReference type="EMBL" id="QPI47664.1"/>
    </source>
</evidence>
<dbReference type="Proteomes" id="UP000662888">
    <property type="component" value="Chromosome"/>
</dbReference>
<organism evidence="2 3">
    <name type="scientific">Massilia antarctica</name>
    <dbReference type="NCBI Taxonomy" id="2765360"/>
    <lineage>
        <taxon>Bacteria</taxon>
        <taxon>Pseudomonadati</taxon>
        <taxon>Pseudomonadota</taxon>
        <taxon>Betaproteobacteria</taxon>
        <taxon>Burkholderiales</taxon>
        <taxon>Oxalobacteraceae</taxon>
        <taxon>Telluria group</taxon>
        <taxon>Massilia</taxon>
    </lineage>
</organism>
<feature type="compositionally biased region" description="Polar residues" evidence="1">
    <location>
        <begin position="14"/>
        <end position="23"/>
    </location>
</feature>
<feature type="region of interest" description="Disordered" evidence="1">
    <location>
        <begin position="1"/>
        <end position="78"/>
    </location>
</feature>
<feature type="compositionally biased region" description="Low complexity" evidence="1">
    <location>
        <begin position="24"/>
        <end position="40"/>
    </location>
</feature>
<sequence>MTGRFGFAARHNSVKPSTSRSTTLADADLLLGDDPLPAGPISDTQTGAKPSRAKSSSRMRRGHSSAVKVHPARLPDGE</sequence>
<feature type="compositionally biased region" description="Basic residues" evidence="1">
    <location>
        <begin position="51"/>
        <end position="63"/>
    </location>
</feature>
<dbReference type="EMBL" id="CP065053">
    <property type="protein sequence ID" value="QPI47664.1"/>
    <property type="molecule type" value="Genomic_DNA"/>
</dbReference>
<reference evidence="2 3" key="1">
    <citation type="submission" date="2020-11" db="EMBL/GenBank/DDBJ databases">
        <authorList>
            <person name="Sun Q."/>
        </authorList>
    </citation>
    <scope>NUCLEOTIDE SEQUENCE [LARGE SCALE GENOMIC DNA]</scope>
    <source>
        <strain evidence="2 3">P8398</strain>
    </source>
</reference>
<protein>
    <submittedName>
        <fullName evidence="2">Uncharacterized protein</fullName>
    </submittedName>
</protein>
<proteinExistence type="predicted"/>
<gene>
    <name evidence="2" type="ORF">IV454_18955</name>
</gene>
<evidence type="ECO:0000313" key="3">
    <source>
        <dbReference type="Proteomes" id="UP000662888"/>
    </source>
</evidence>